<accession>A0ABP8J1J0</accession>
<dbReference type="Pfam" id="PF18962">
    <property type="entry name" value="Por_Secre_tail"/>
    <property type="match status" value="1"/>
</dbReference>
<reference evidence="5" key="1">
    <citation type="journal article" date="2019" name="Int. J. Syst. Evol. Microbiol.">
        <title>The Global Catalogue of Microorganisms (GCM) 10K type strain sequencing project: providing services to taxonomists for standard genome sequencing and annotation.</title>
        <authorList>
            <consortium name="The Broad Institute Genomics Platform"/>
            <consortium name="The Broad Institute Genome Sequencing Center for Infectious Disease"/>
            <person name="Wu L."/>
            <person name="Ma J."/>
        </authorList>
    </citation>
    <scope>NUCLEOTIDE SEQUENCE [LARGE SCALE GENOMIC DNA]</scope>
    <source>
        <strain evidence="5">JCM 17924</strain>
    </source>
</reference>
<feature type="chain" id="PRO_5046101735" description="DUF4394 domain-containing protein" evidence="1">
    <location>
        <begin position="37"/>
        <end position="1478"/>
    </location>
</feature>
<feature type="domain" description="DUF4394" evidence="2">
    <location>
        <begin position="328"/>
        <end position="578"/>
    </location>
</feature>
<organism evidence="4 5">
    <name type="scientific">Hymenobacter koreensis</name>
    <dbReference type="NCBI Taxonomy" id="1084523"/>
    <lineage>
        <taxon>Bacteria</taxon>
        <taxon>Pseudomonadati</taxon>
        <taxon>Bacteroidota</taxon>
        <taxon>Cytophagia</taxon>
        <taxon>Cytophagales</taxon>
        <taxon>Hymenobacteraceae</taxon>
        <taxon>Hymenobacter</taxon>
    </lineage>
</organism>
<keyword evidence="1" id="KW-0732">Signal</keyword>
<dbReference type="InterPro" id="IPR026444">
    <property type="entry name" value="Secre_tail"/>
</dbReference>
<feature type="domain" description="DUF4394" evidence="2">
    <location>
        <begin position="601"/>
        <end position="839"/>
    </location>
</feature>
<dbReference type="NCBIfam" id="TIGR04183">
    <property type="entry name" value="Por_Secre_tail"/>
    <property type="match status" value="1"/>
</dbReference>
<sequence>MNTVVPITTTSGFWRRTFGVLAVACLGLGAATSAQAQTVYGLSGSDLTSVNLAAPFTSQTRQPIVGLPAGRILVGLDFRPATGQLYALGYTPNAAGLNARLYILSQNTTDATATATPVGTTDILLNFGAGNERIGFDFNPTVDRIRVVGTNDVNYRLNPNDGSITATDTNLAFVAGDANAGQDPFVGAAGYTNSFIGSTSTTLYYIDEQRSLLLRSDNPNGGSLATVATITPVAGGNPTPINAPGASTDLDIYTVSAGAENAYLNVNQVSGGSFVSLLYRMDLTTGATTLAGAVNGTGVGITDIAVRIDRTAPAPSGQLLYAVNTNNTLVSFYSGTPGFINSAVTLSGVTAGQTIVGTDFRPNTGELFGLGYNPTNGQSRLYTINLTTGVATPVGAGPVTLNLGNTADASNAIGFDFNPTVDRIRVTGINQSNYRLNPNDGSFITDGSLNFAVGATGSPTIGAVAYTNSYAGSTSTTLYDIDDSRNQLFIQTNPNAGELTPAGAPGLIPNYNNVNVVTDLDFYFDAAAQTNRGFVVTNADNFAPGASQAASRLYTLNPMTGVTLVGSVGQGVLVRDVAAFVAPLSQPTLVGRLLYGVAGNTLISFDSGNPTNVRSAVNISGLGTGLTLVGTDFRPANGLLYALGYNAATQQGQLYTLNVATGALSTVGGLQGMPLGTTAANIGFDFNPVPDRIRITSASTQANLRMNPVDATFITDGTLSNPSGTPALSGVAYINNDNNANTGTALFGYDQTRNVLLRSTDANAGTYVDQGTTGISVNPGVEFDVYSDITNPAVPVNTGFLVASPAGGSTDNLYTVDLTSGAANLVGRVGSGSTLTGLAAFLTPGPVITAGLTWTGAVSTDWGTAGNWLPTQVPSATDNVTIPNVANDPVVSNAQQANNVTLASSATLTTANGGTLTVNGNFTNNGGTTLGAGTGTVAFNGTSAHTISGTTTFFNNLTAGPAGVRAAAPVQVQRVLLLNGSLASNGNLTLLSNAAGTAHVVNVDTARVRGSVTVQRYIDPSQNSGPGYRHYSSPVSGSTVGDLATAGFAPVVNPAYNSAPVPNNVTPFPTVFGYDEQRVTTSGNPAPLDFDQGFFSPNTLNDPLVVGRGYTVNIPASETVDFVGTLNNGPIIAGGLTRGSQTESGWHLLGNPYPSPIDWDLVGRSNVDAAVYVYRSTGQYAGTYSSYVAGGTGTNGGTAQIAVAQGFFVRVSLTPATVIPQVSFSNAARLTTYANPTFQRGASTAPLVRLDVRGATGPADEAVVYFDATATAGFDSLLDAYKLVAGNGPLLSTELASGQPLSINALPALAAADVAVNLRVQAAQPGTYTLRAAELLRLPAGTVAYLRDAQTGAVVNLTTQPSYSFALAAGAPATGRFSLLLSQRQVLATAPASLGQQVAVYPNPARAQVAIGLPTQLSKQPVELTLVNTLGQVTLRRTLPAARTADAHTVSLAGVAPGVYTLRLQTAHGVVNKRLVVE</sequence>
<evidence type="ECO:0000259" key="3">
    <source>
        <dbReference type="Pfam" id="PF18962"/>
    </source>
</evidence>
<feature type="domain" description="DUF4394" evidence="2">
    <location>
        <begin position="47"/>
        <end position="305"/>
    </location>
</feature>
<evidence type="ECO:0000313" key="5">
    <source>
        <dbReference type="Proteomes" id="UP001500454"/>
    </source>
</evidence>
<proteinExistence type="predicted"/>
<protein>
    <recommendedName>
        <fullName evidence="6">DUF4394 domain-containing protein</fullName>
    </recommendedName>
</protein>
<evidence type="ECO:0000259" key="2">
    <source>
        <dbReference type="Pfam" id="PF14339"/>
    </source>
</evidence>
<dbReference type="InterPro" id="IPR025507">
    <property type="entry name" value="DUF4394"/>
</dbReference>
<keyword evidence="5" id="KW-1185">Reference proteome</keyword>
<dbReference type="Pfam" id="PF14339">
    <property type="entry name" value="DUF4394"/>
    <property type="match status" value="3"/>
</dbReference>
<evidence type="ECO:0000256" key="1">
    <source>
        <dbReference type="SAM" id="SignalP"/>
    </source>
</evidence>
<dbReference type="Proteomes" id="UP001500454">
    <property type="component" value="Unassembled WGS sequence"/>
</dbReference>
<comment type="caution">
    <text evidence="4">The sequence shown here is derived from an EMBL/GenBank/DDBJ whole genome shotgun (WGS) entry which is preliminary data.</text>
</comment>
<gene>
    <name evidence="4" type="ORF">GCM10023186_24220</name>
</gene>
<dbReference type="RefSeq" id="WP_345224528.1">
    <property type="nucleotide sequence ID" value="NZ_BAABHA010000007.1"/>
</dbReference>
<dbReference type="EMBL" id="BAABHA010000007">
    <property type="protein sequence ID" value="GAA4383243.1"/>
    <property type="molecule type" value="Genomic_DNA"/>
</dbReference>
<feature type="domain" description="Secretion system C-terminal sorting" evidence="3">
    <location>
        <begin position="1400"/>
        <end position="1477"/>
    </location>
</feature>
<name>A0ABP8J1J0_9BACT</name>
<evidence type="ECO:0000313" key="4">
    <source>
        <dbReference type="EMBL" id="GAA4383243.1"/>
    </source>
</evidence>
<feature type="signal peptide" evidence="1">
    <location>
        <begin position="1"/>
        <end position="36"/>
    </location>
</feature>
<evidence type="ECO:0008006" key="6">
    <source>
        <dbReference type="Google" id="ProtNLM"/>
    </source>
</evidence>